<protein>
    <submittedName>
        <fullName evidence="1">Uncharacterized protein</fullName>
    </submittedName>
</protein>
<dbReference type="AlphaFoldDB" id="A0A367WWE5"/>
<reference evidence="1 2" key="1">
    <citation type="submission" date="2014-07" db="EMBL/GenBank/DDBJ databases">
        <title>Draft genome sequence of Thalassospira profundimaris S25-3-2.</title>
        <authorList>
            <person name="Lai Q."/>
            <person name="Shao Z."/>
        </authorList>
    </citation>
    <scope>NUCLEOTIDE SEQUENCE [LARGE SCALE GENOMIC DNA]</scope>
    <source>
        <strain evidence="1 2">S25-3-2</strain>
    </source>
</reference>
<name>A0A367WWE5_9PROT</name>
<proteinExistence type="predicted"/>
<gene>
    <name evidence="1" type="ORF">TH25_19045</name>
</gene>
<dbReference type="EMBL" id="JPWH01000019">
    <property type="protein sequence ID" value="RCK44762.1"/>
    <property type="molecule type" value="Genomic_DNA"/>
</dbReference>
<dbReference type="Proteomes" id="UP000252517">
    <property type="component" value="Unassembled WGS sequence"/>
</dbReference>
<evidence type="ECO:0000313" key="1">
    <source>
        <dbReference type="EMBL" id="RCK44762.1"/>
    </source>
</evidence>
<sequence length="107" mass="12002">MGTKGILTAFYHDLGKSILRWVWMEKDGAVKWLSRRPPVIKRILDKKKPGINVPGKFIREASRLGDVGPLSGPWVSRAGRPAKTEKTVREKTLYRGAAFTAAVRETK</sequence>
<accession>A0A367WWE5</accession>
<organism evidence="1 2">
    <name type="scientific">Thalassospira profundimaris</name>
    <dbReference type="NCBI Taxonomy" id="502049"/>
    <lineage>
        <taxon>Bacteria</taxon>
        <taxon>Pseudomonadati</taxon>
        <taxon>Pseudomonadota</taxon>
        <taxon>Alphaproteobacteria</taxon>
        <taxon>Rhodospirillales</taxon>
        <taxon>Thalassospiraceae</taxon>
        <taxon>Thalassospira</taxon>
    </lineage>
</organism>
<comment type="caution">
    <text evidence="1">The sequence shown here is derived from an EMBL/GenBank/DDBJ whole genome shotgun (WGS) entry which is preliminary data.</text>
</comment>
<evidence type="ECO:0000313" key="2">
    <source>
        <dbReference type="Proteomes" id="UP000252517"/>
    </source>
</evidence>